<dbReference type="PANTHER" id="PTHR33540">
    <property type="entry name" value="TRNA THREONYLCARBAMOYLADENOSINE BIOSYNTHESIS PROTEIN TSAE"/>
    <property type="match status" value="1"/>
</dbReference>
<dbReference type="InterPro" id="IPR003442">
    <property type="entry name" value="T6A_TsaE"/>
</dbReference>
<comment type="subcellular location">
    <subcellularLocation>
        <location evidence="1">Cytoplasm</location>
    </subcellularLocation>
</comment>
<keyword evidence="8" id="KW-0067">ATP-binding</keyword>
<evidence type="ECO:0000256" key="6">
    <source>
        <dbReference type="ARBA" id="ARBA00022723"/>
    </source>
</evidence>
<comment type="caution">
    <text evidence="11">The sequence shown here is derived from an EMBL/GenBank/DDBJ whole genome shotgun (WGS) entry which is preliminary data.</text>
</comment>
<accession>A0A2G6E4C7</accession>
<dbReference type="GO" id="GO:0046872">
    <property type="term" value="F:metal ion binding"/>
    <property type="evidence" value="ECO:0007669"/>
    <property type="project" value="UniProtKB-KW"/>
</dbReference>
<evidence type="ECO:0000256" key="9">
    <source>
        <dbReference type="ARBA" id="ARBA00022842"/>
    </source>
</evidence>
<keyword evidence="11" id="KW-0808">Transferase</keyword>
<dbReference type="AlphaFoldDB" id="A0A2G6E4C7"/>
<keyword evidence="6" id="KW-0479">Metal-binding</keyword>
<sequence>MRMELHVKMHSYSAEETFEAGRVVAKGLFPGSVVAFRGDLGAGKTCCAQGIAVGLGVKERSQITSPTFTLIQEYQGRLPIYHFDVYRLTCEEEIYDLGYEEYFYGKGVTLVEWAERIEAILPRDCLEITLQIEKDQSRTLRFYSCNEQYRRVLTFMNAEHV</sequence>
<dbReference type="Pfam" id="PF02367">
    <property type="entry name" value="TsaE"/>
    <property type="match status" value="1"/>
</dbReference>
<evidence type="ECO:0000313" key="11">
    <source>
        <dbReference type="EMBL" id="PID56648.1"/>
    </source>
</evidence>
<organism evidence="11 12">
    <name type="scientific">candidate division KSB3 bacterium</name>
    <dbReference type="NCBI Taxonomy" id="2044937"/>
    <lineage>
        <taxon>Bacteria</taxon>
        <taxon>candidate division KSB3</taxon>
    </lineage>
</organism>
<evidence type="ECO:0000256" key="1">
    <source>
        <dbReference type="ARBA" id="ARBA00004496"/>
    </source>
</evidence>
<dbReference type="Gene3D" id="3.40.50.300">
    <property type="entry name" value="P-loop containing nucleotide triphosphate hydrolases"/>
    <property type="match status" value="1"/>
</dbReference>
<dbReference type="GO" id="GO:0005524">
    <property type="term" value="F:ATP binding"/>
    <property type="evidence" value="ECO:0007669"/>
    <property type="project" value="UniProtKB-KW"/>
</dbReference>
<evidence type="ECO:0000256" key="10">
    <source>
        <dbReference type="ARBA" id="ARBA00032441"/>
    </source>
</evidence>
<gene>
    <name evidence="11" type="ORF">CSB45_10465</name>
</gene>
<comment type="similarity">
    <text evidence="2">Belongs to the TsaE family.</text>
</comment>
<evidence type="ECO:0000313" key="12">
    <source>
        <dbReference type="Proteomes" id="UP000229740"/>
    </source>
</evidence>
<dbReference type="PANTHER" id="PTHR33540:SF2">
    <property type="entry name" value="TRNA THREONYLCARBAMOYLADENOSINE BIOSYNTHESIS PROTEIN TSAE"/>
    <property type="match status" value="1"/>
</dbReference>
<evidence type="ECO:0000256" key="5">
    <source>
        <dbReference type="ARBA" id="ARBA00022694"/>
    </source>
</evidence>
<keyword evidence="5" id="KW-0819">tRNA processing</keyword>
<dbReference type="InterPro" id="IPR027417">
    <property type="entry name" value="P-loop_NTPase"/>
</dbReference>
<reference evidence="11 12" key="1">
    <citation type="submission" date="2017-10" db="EMBL/GenBank/DDBJ databases">
        <title>Novel microbial diversity and functional potential in the marine mammal oral microbiome.</title>
        <authorList>
            <person name="Dudek N.K."/>
            <person name="Sun C.L."/>
            <person name="Burstein D."/>
            <person name="Kantor R.S."/>
            <person name="Aliaga Goltsman D.S."/>
            <person name="Bik E.M."/>
            <person name="Thomas B.C."/>
            <person name="Banfield J.F."/>
            <person name="Relman D.A."/>
        </authorList>
    </citation>
    <scope>NUCLEOTIDE SEQUENCE [LARGE SCALE GENOMIC DNA]</scope>
    <source>
        <strain evidence="11">DOLZORAL124_49_17</strain>
    </source>
</reference>
<keyword evidence="9" id="KW-0460">Magnesium</keyword>
<name>A0A2G6E4C7_9BACT</name>
<proteinExistence type="inferred from homology"/>
<keyword evidence="7" id="KW-0547">Nucleotide-binding</keyword>
<dbReference type="GO" id="GO:0016740">
    <property type="term" value="F:transferase activity"/>
    <property type="evidence" value="ECO:0007669"/>
    <property type="project" value="UniProtKB-KW"/>
</dbReference>
<evidence type="ECO:0000256" key="8">
    <source>
        <dbReference type="ARBA" id="ARBA00022840"/>
    </source>
</evidence>
<evidence type="ECO:0000256" key="4">
    <source>
        <dbReference type="ARBA" id="ARBA00022490"/>
    </source>
</evidence>
<dbReference type="GO" id="GO:0005737">
    <property type="term" value="C:cytoplasm"/>
    <property type="evidence" value="ECO:0007669"/>
    <property type="project" value="UniProtKB-SubCell"/>
</dbReference>
<protein>
    <recommendedName>
        <fullName evidence="3">tRNA threonylcarbamoyladenosine biosynthesis protein TsaE</fullName>
    </recommendedName>
    <alternativeName>
        <fullName evidence="10">t(6)A37 threonylcarbamoyladenosine biosynthesis protein TsaE</fullName>
    </alternativeName>
</protein>
<keyword evidence="4" id="KW-0963">Cytoplasm</keyword>
<evidence type="ECO:0000256" key="3">
    <source>
        <dbReference type="ARBA" id="ARBA00019010"/>
    </source>
</evidence>
<dbReference type="NCBIfam" id="TIGR00150">
    <property type="entry name" value="T6A_YjeE"/>
    <property type="match status" value="1"/>
</dbReference>
<dbReference type="GO" id="GO:0002949">
    <property type="term" value="P:tRNA threonylcarbamoyladenosine modification"/>
    <property type="evidence" value="ECO:0007669"/>
    <property type="project" value="InterPro"/>
</dbReference>
<evidence type="ECO:0000256" key="7">
    <source>
        <dbReference type="ARBA" id="ARBA00022741"/>
    </source>
</evidence>
<dbReference type="EMBL" id="PDPS01000032">
    <property type="protein sequence ID" value="PID56648.1"/>
    <property type="molecule type" value="Genomic_DNA"/>
</dbReference>
<dbReference type="SUPFAM" id="SSF52540">
    <property type="entry name" value="P-loop containing nucleoside triphosphate hydrolases"/>
    <property type="match status" value="1"/>
</dbReference>
<dbReference type="Proteomes" id="UP000229740">
    <property type="component" value="Unassembled WGS sequence"/>
</dbReference>
<evidence type="ECO:0000256" key="2">
    <source>
        <dbReference type="ARBA" id="ARBA00007599"/>
    </source>
</evidence>